<dbReference type="EC" id="2.7.13.3" evidence="2"/>
<organism evidence="19 20">
    <name type="scientific">bacterium (Candidatus Blackallbacteria) CG17_big_fil_post_rev_8_21_14_2_50_48_46</name>
    <dbReference type="NCBI Taxonomy" id="2014261"/>
    <lineage>
        <taxon>Bacteria</taxon>
        <taxon>Candidatus Blackallbacteria</taxon>
    </lineage>
</organism>
<dbReference type="FunFam" id="3.30.565.10:FF:000010">
    <property type="entry name" value="Sensor histidine kinase RcsC"/>
    <property type="match status" value="1"/>
</dbReference>
<dbReference type="SMART" id="SM00091">
    <property type="entry name" value="PAS"/>
    <property type="match status" value="2"/>
</dbReference>
<dbReference type="Pfam" id="PF00072">
    <property type="entry name" value="Response_reg"/>
    <property type="match status" value="1"/>
</dbReference>
<dbReference type="InterPro" id="IPR036641">
    <property type="entry name" value="HPT_dom_sf"/>
</dbReference>
<dbReference type="Pfam" id="PF01590">
    <property type="entry name" value="GAF"/>
    <property type="match status" value="1"/>
</dbReference>
<dbReference type="SUPFAM" id="SSF55785">
    <property type="entry name" value="PYP-like sensor domain (PAS domain)"/>
    <property type="match status" value="2"/>
</dbReference>
<dbReference type="SMART" id="SM00065">
    <property type="entry name" value="GAF"/>
    <property type="match status" value="1"/>
</dbReference>
<dbReference type="PROSITE" id="PS50110">
    <property type="entry name" value="RESPONSE_REGULATORY"/>
    <property type="match status" value="2"/>
</dbReference>
<dbReference type="InterPro" id="IPR036097">
    <property type="entry name" value="HisK_dim/P_sf"/>
</dbReference>
<evidence type="ECO:0000313" key="19">
    <source>
        <dbReference type="EMBL" id="PIW15861.1"/>
    </source>
</evidence>
<dbReference type="SUPFAM" id="SSF55874">
    <property type="entry name" value="ATPase domain of HSP90 chaperone/DNA topoisomerase II/histidine kinase"/>
    <property type="match status" value="1"/>
</dbReference>
<evidence type="ECO:0000256" key="4">
    <source>
        <dbReference type="ARBA" id="ARBA00022679"/>
    </source>
</evidence>
<dbReference type="InterPro" id="IPR003018">
    <property type="entry name" value="GAF"/>
</dbReference>
<dbReference type="PROSITE" id="PS50109">
    <property type="entry name" value="HIS_KIN"/>
    <property type="match status" value="1"/>
</dbReference>
<dbReference type="CDD" id="cd16922">
    <property type="entry name" value="HATPase_EvgS-ArcB-TorS-like"/>
    <property type="match status" value="1"/>
</dbReference>
<dbReference type="InterPro" id="IPR001789">
    <property type="entry name" value="Sig_transdc_resp-reg_receiver"/>
</dbReference>
<keyword evidence="5" id="KW-0547">Nucleotide-binding</keyword>
<dbReference type="InterPro" id="IPR003661">
    <property type="entry name" value="HisK_dim/P_dom"/>
</dbReference>
<accession>A0A2M7G256</accession>
<dbReference type="Pfam" id="PF00512">
    <property type="entry name" value="HisKA"/>
    <property type="match status" value="1"/>
</dbReference>
<dbReference type="InterPro" id="IPR036890">
    <property type="entry name" value="HATPase_C_sf"/>
</dbReference>
<evidence type="ECO:0000256" key="13">
    <source>
        <dbReference type="SAM" id="Coils"/>
    </source>
</evidence>
<dbReference type="InterPro" id="IPR035965">
    <property type="entry name" value="PAS-like_dom_sf"/>
</dbReference>
<evidence type="ECO:0000256" key="10">
    <source>
        <dbReference type="ARBA" id="ARBA00068150"/>
    </source>
</evidence>
<evidence type="ECO:0000256" key="6">
    <source>
        <dbReference type="ARBA" id="ARBA00022777"/>
    </source>
</evidence>
<comment type="caution">
    <text evidence="19">The sequence shown here is derived from an EMBL/GenBank/DDBJ whole genome shotgun (WGS) entry which is preliminary data.</text>
</comment>
<dbReference type="SUPFAM" id="SSF55781">
    <property type="entry name" value="GAF domain-like"/>
    <property type="match status" value="1"/>
</dbReference>
<sequence length="1321" mass="148165">MFFNYFSIPVMGVVIGLIFCFFVVQASAATLITRSFSWLILASIIYVAGYVGELCSSRLELVLLWIHLEYLGISLLIPALVVFSLAYTGRSHWLRPWVWGVLVSLSVGILALVWGNHAHHLFYSRSWLQIQNQPFATFVSEKGVLYWWVQAYANLAILFSSTLFFMLWRQVARPFRKNLGLLLMGSLFPWFGNLIYLVGLSPWNLDPGPFILGVSAVLFLWGLRFHLLELSPVARSVLFEKLPDGVMILDSQGRIVDLNQVASRYTGLDTQALGKPVAACLSDWCDWSVYLQSQEAQVFDVQLLSAEQEIVFELRLESIAPHIQSLGFVCLIRDISPQYTIQHQLRESETRYRDLFEKNPLPMWICDAETEAFLAVNQSAAETYGWEPAAFLKQNYSALVLDSALCERKQELWTSASPWVRYQEHQKKTGEKIKVKATSYALDFAERPARLDLIEDISEQERHGKALEYQLSLFSLITHISTRFIHMPLEEIDQSLDAAMGEISALLGMEQSLLMQINGKQNLFCTHEWCALGIEPIASQFQGISFTLFAWLYERLERFEVLHVSELAALPQAAWREKLQLESLGIQSVLLAPLVWENKLKGFICFSSLTYSHVWTIEEVRVLETFANTVAQTLARKQAEESLLSTHLQLEEATAQAREMANQSQQASEAKSEFLANISHELRTPMNGIIGLTELLLDSPLNTEQRQYTGLISSSSQALMALLNELLDFSKIEARRLELEILDFELRQLLEEITEILAVKAQEKGLEFVLIIDEKVPDWVRGDPSRLRQILLNLGGNAVKFTEQGHVILEASLCTHESESGQICFRIKDTGSGIAPEHQGAIFSPFTQADGSTTRKYGGTGLGLTISTQLTVLMGGTLELESSSQAGSVFCLHLPLLSVGAKPFPERTETELQGFRLLLTSPQSAIHMQFKGFCKHWGVELAQACDGEGALELAWEARQKGEPFDALIFDLHLPDGKGTLWGSQLQKSEAMRATLPVLMMPMSGGQTENLRRFGFAGCLTKPIREKLLKEALLLLKRERNCWELSLSVSEISSGIQPAQTSFRILVAEDNATNQIVALRMLQKLGYQADAVAGGEEALSALASMPYDLILMDCQMPGMDGFETTRQIRSGAGNVLNAQVPIIALTADIQAETREQCLRVGMNDYISKPLLVKELEQVLNHWLLAVSRETRPPSAELPLFVSTEIFQESKFWERMMGDQAVAEEVVALFLSETPIQIELLHSAFLRRDFETCRYGVHRMKGATANLAAPGMYKLLQKLEAAFLEESEAKLEALFPQLMLVFSELKSVLLARYPALDKASASA</sequence>
<dbReference type="CDD" id="cd00130">
    <property type="entry name" value="PAS"/>
    <property type="match status" value="1"/>
</dbReference>
<evidence type="ECO:0000256" key="3">
    <source>
        <dbReference type="ARBA" id="ARBA00022553"/>
    </source>
</evidence>
<dbReference type="InterPro" id="IPR031621">
    <property type="entry name" value="HisKA_7TM"/>
</dbReference>
<evidence type="ECO:0000256" key="8">
    <source>
        <dbReference type="ARBA" id="ARBA00023012"/>
    </source>
</evidence>
<evidence type="ECO:0000256" key="11">
    <source>
        <dbReference type="PROSITE-ProRule" id="PRU00110"/>
    </source>
</evidence>
<dbReference type="InterPro" id="IPR011006">
    <property type="entry name" value="CheY-like_superfamily"/>
</dbReference>
<feature type="transmembrane region" description="Helical" evidence="14">
    <location>
        <begin position="97"/>
        <end position="115"/>
    </location>
</feature>
<feature type="modified residue" description="Phosphohistidine" evidence="11">
    <location>
        <position position="1256"/>
    </location>
</feature>
<keyword evidence="4" id="KW-0808">Transferase</keyword>
<keyword evidence="7" id="KW-0067">ATP-binding</keyword>
<keyword evidence="14" id="KW-1133">Transmembrane helix</keyword>
<evidence type="ECO:0000256" key="2">
    <source>
        <dbReference type="ARBA" id="ARBA00012438"/>
    </source>
</evidence>
<evidence type="ECO:0000256" key="1">
    <source>
        <dbReference type="ARBA" id="ARBA00000085"/>
    </source>
</evidence>
<dbReference type="InterPro" id="IPR000014">
    <property type="entry name" value="PAS"/>
</dbReference>
<keyword evidence="14" id="KW-0472">Membrane</keyword>
<dbReference type="GO" id="GO:0005524">
    <property type="term" value="F:ATP binding"/>
    <property type="evidence" value="ECO:0007669"/>
    <property type="project" value="UniProtKB-KW"/>
</dbReference>
<dbReference type="PROSITE" id="PS50112">
    <property type="entry name" value="PAS"/>
    <property type="match status" value="1"/>
</dbReference>
<dbReference type="InterPro" id="IPR029016">
    <property type="entry name" value="GAF-like_dom_sf"/>
</dbReference>
<dbReference type="PANTHER" id="PTHR45339:SF5">
    <property type="entry name" value="HISTIDINE KINASE"/>
    <property type="match status" value="1"/>
</dbReference>
<dbReference type="PANTHER" id="PTHR45339">
    <property type="entry name" value="HYBRID SIGNAL TRANSDUCTION HISTIDINE KINASE J"/>
    <property type="match status" value="1"/>
</dbReference>
<evidence type="ECO:0000256" key="14">
    <source>
        <dbReference type="SAM" id="Phobius"/>
    </source>
</evidence>
<feature type="domain" description="Histidine kinase" evidence="15">
    <location>
        <begin position="677"/>
        <end position="898"/>
    </location>
</feature>
<name>A0A2M7G256_9BACT</name>
<feature type="coiled-coil region" evidence="13">
    <location>
        <begin position="636"/>
        <end position="670"/>
    </location>
</feature>
<keyword evidence="13" id="KW-0175">Coiled coil</keyword>
<dbReference type="Gene3D" id="3.40.50.2300">
    <property type="match status" value="2"/>
</dbReference>
<dbReference type="NCBIfam" id="TIGR00229">
    <property type="entry name" value="sensory_box"/>
    <property type="match status" value="1"/>
</dbReference>
<dbReference type="FunFam" id="1.10.287.130:FF:000002">
    <property type="entry name" value="Two-component osmosensing histidine kinase"/>
    <property type="match status" value="1"/>
</dbReference>
<dbReference type="Gene3D" id="3.30.450.40">
    <property type="match status" value="1"/>
</dbReference>
<dbReference type="SMART" id="SM00448">
    <property type="entry name" value="REC"/>
    <property type="match status" value="2"/>
</dbReference>
<comment type="subunit">
    <text evidence="9">At low DSF concentrations, interacts with RpfF.</text>
</comment>
<feature type="domain" description="Response regulatory" evidence="16">
    <location>
        <begin position="1063"/>
        <end position="1182"/>
    </location>
</feature>
<keyword evidence="3 12" id="KW-0597">Phosphoprotein</keyword>
<dbReference type="Proteomes" id="UP000231019">
    <property type="component" value="Unassembled WGS sequence"/>
</dbReference>
<dbReference type="InterPro" id="IPR003594">
    <property type="entry name" value="HATPase_dom"/>
</dbReference>
<evidence type="ECO:0000256" key="5">
    <source>
        <dbReference type="ARBA" id="ARBA00022741"/>
    </source>
</evidence>
<dbReference type="GO" id="GO:0005886">
    <property type="term" value="C:plasma membrane"/>
    <property type="evidence" value="ECO:0007669"/>
    <property type="project" value="UniProtKB-SubCell"/>
</dbReference>
<evidence type="ECO:0000256" key="7">
    <source>
        <dbReference type="ARBA" id="ARBA00022840"/>
    </source>
</evidence>
<comment type="catalytic activity">
    <reaction evidence="1">
        <text>ATP + protein L-histidine = ADP + protein N-phospho-L-histidine.</text>
        <dbReference type="EC" id="2.7.13.3"/>
    </reaction>
</comment>
<dbReference type="CDD" id="cd00082">
    <property type="entry name" value="HisKA"/>
    <property type="match status" value="1"/>
</dbReference>
<dbReference type="GO" id="GO:0000155">
    <property type="term" value="F:phosphorelay sensor kinase activity"/>
    <property type="evidence" value="ECO:0007669"/>
    <property type="project" value="InterPro"/>
</dbReference>
<dbReference type="Gene3D" id="1.10.287.130">
    <property type="match status" value="1"/>
</dbReference>
<feature type="transmembrane region" description="Helical" evidence="14">
    <location>
        <begin position="6"/>
        <end position="24"/>
    </location>
</feature>
<dbReference type="Gene3D" id="3.30.450.20">
    <property type="entry name" value="PAS domain"/>
    <property type="match status" value="2"/>
</dbReference>
<dbReference type="SMART" id="SM00387">
    <property type="entry name" value="HATPase_c"/>
    <property type="match status" value="1"/>
</dbReference>
<evidence type="ECO:0000259" key="17">
    <source>
        <dbReference type="PROSITE" id="PS50112"/>
    </source>
</evidence>
<evidence type="ECO:0000259" key="18">
    <source>
        <dbReference type="PROSITE" id="PS50894"/>
    </source>
</evidence>
<feature type="modified residue" description="4-aspartylphosphate" evidence="12">
    <location>
        <position position="970"/>
    </location>
</feature>
<evidence type="ECO:0000256" key="9">
    <source>
        <dbReference type="ARBA" id="ARBA00064003"/>
    </source>
</evidence>
<evidence type="ECO:0000259" key="15">
    <source>
        <dbReference type="PROSITE" id="PS50109"/>
    </source>
</evidence>
<dbReference type="PROSITE" id="PS50894">
    <property type="entry name" value="HPT"/>
    <property type="match status" value="1"/>
</dbReference>
<dbReference type="EMBL" id="PFFQ01000042">
    <property type="protein sequence ID" value="PIW15861.1"/>
    <property type="molecule type" value="Genomic_DNA"/>
</dbReference>
<reference evidence="19 20" key="1">
    <citation type="submission" date="2017-09" db="EMBL/GenBank/DDBJ databases">
        <title>Depth-based differentiation of microbial function through sediment-hosted aquifers and enrichment of novel symbionts in the deep terrestrial subsurface.</title>
        <authorList>
            <person name="Probst A.J."/>
            <person name="Ladd B."/>
            <person name="Jarett J.K."/>
            <person name="Geller-Mcgrath D.E."/>
            <person name="Sieber C.M."/>
            <person name="Emerson J.B."/>
            <person name="Anantharaman K."/>
            <person name="Thomas B.C."/>
            <person name="Malmstrom R."/>
            <person name="Stieglmeier M."/>
            <person name="Klingl A."/>
            <person name="Woyke T."/>
            <person name="Ryan C.M."/>
            <person name="Banfield J.F."/>
        </authorList>
    </citation>
    <scope>NUCLEOTIDE SEQUENCE [LARGE SCALE GENOMIC DNA]</scope>
    <source>
        <strain evidence="19">CG17_big_fil_post_rev_8_21_14_2_50_48_46</strain>
    </source>
</reference>
<feature type="domain" description="PAS" evidence="17">
    <location>
        <begin position="238"/>
        <end position="273"/>
    </location>
</feature>
<keyword evidence="8" id="KW-0902">Two-component regulatory system</keyword>
<feature type="transmembrane region" description="Helical" evidence="14">
    <location>
        <begin position="179"/>
        <end position="198"/>
    </location>
</feature>
<feature type="transmembrane region" description="Helical" evidence="14">
    <location>
        <begin position="145"/>
        <end position="167"/>
    </location>
</feature>
<evidence type="ECO:0000256" key="12">
    <source>
        <dbReference type="PROSITE-ProRule" id="PRU00169"/>
    </source>
</evidence>
<dbReference type="CDD" id="cd17546">
    <property type="entry name" value="REC_hyHK_CKI1_RcsC-like"/>
    <property type="match status" value="1"/>
</dbReference>
<dbReference type="InterPro" id="IPR005467">
    <property type="entry name" value="His_kinase_dom"/>
</dbReference>
<keyword evidence="6" id="KW-0418">Kinase</keyword>
<feature type="domain" description="HPt" evidence="18">
    <location>
        <begin position="1217"/>
        <end position="1310"/>
    </location>
</feature>
<dbReference type="SUPFAM" id="SSF52172">
    <property type="entry name" value="CheY-like"/>
    <property type="match status" value="2"/>
</dbReference>
<feature type="modified residue" description="4-aspartylphosphate" evidence="12">
    <location>
        <position position="1112"/>
    </location>
</feature>
<dbReference type="Gene3D" id="3.30.565.10">
    <property type="entry name" value="Histidine kinase-like ATPase, C-terminal domain"/>
    <property type="match status" value="1"/>
</dbReference>
<dbReference type="Pfam" id="PF13188">
    <property type="entry name" value="PAS_8"/>
    <property type="match status" value="2"/>
</dbReference>
<dbReference type="Pfam" id="PF02518">
    <property type="entry name" value="HATPase_c"/>
    <property type="match status" value="1"/>
</dbReference>
<evidence type="ECO:0000259" key="16">
    <source>
        <dbReference type="PROSITE" id="PS50110"/>
    </source>
</evidence>
<evidence type="ECO:0000313" key="20">
    <source>
        <dbReference type="Proteomes" id="UP000231019"/>
    </source>
</evidence>
<keyword evidence="14" id="KW-0812">Transmembrane</keyword>
<dbReference type="Gene3D" id="1.20.120.160">
    <property type="entry name" value="HPT domain"/>
    <property type="match status" value="1"/>
</dbReference>
<dbReference type="SUPFAM" id="SSF47226">
    <property type="entry name" value="Histidine-containing phosphotransfer domain, HPT domain"/>
    <property type="match status" value="1"/>
</dbReference>
<dbReference type="PRINTS" id="PR00344">
    <property type="entry name" value="BCTRLSENSOR"/>
</dbReference>
<protein>
    <recommendedName>
        <fullName evidence="10">Sensory/regulatory protein RpfC</fullName>
        <ecNumber evidence="2">2.7.13.3</ecNumber>
    </recommendedName>
</protein>
<feature type="transmembrane region" description="Helical" evidence="14">
    <location>
        <begin position="64"/>
        <end position="85"/>
    </location>
</feature>
<dbReference type="SMART" id="SM00388">
    <property type="entry name" value="HisKA"/>
    <property type="match status" value="1"/>
</dbReference>
<dbReference type="InterPro" id="IPR004358">
    <property type="entry name" value="Sig_transdc_His_kin-like_C"/>
</dbReference>
<feature type="domain" description="Response regulatory" evidence="16">
    <location>
        <begin position="916"/>
        <end position="1036"/>
    </location>
</feature>
<dbReference type="Pfam" id="PF16927">
    <property type="entry name" value="HisKA_7TM"/>
    <property type="match status" value="1"/>
</dbReference>
<dbReference type="Pfam" id="PF01627">
    <property type="entry name" value="Hpt"/>
    <property type="match status" value="1"/>
</dbReference>
<gene>
    <name evidence="19" type="ORF">COW36_15435</name>
</gene>
<proteinExistence type="predicted"/>
<feature type="transmembrane region" description="Helical" evidence="14">
    <location>
        <begin position="36"/>
        <end position="52"/>
    </location>
</feature>
<dbReference type="SUPFAM" id="SSF47384">
    <property type="entry name" value="Homodimeric domain of signal transducing histidine kinase"/>
    <property type="match status" value="1"/>
</dbReference>
<dbReference type="InterPro" id="IPR008207">
    <property type="entry name" value="Sig_transdc_His_kin_Hpt_dom"/>
</dbReference>